<dbReference type="InterPro" id="IPR017871">
    <property type="entry name" value="ABC_transporter-like_CS"/>
</dbReference>
<keyword evidence="5 11" id="KW-0067">ATP-binding</keyword>
<evidence type="ECO:0000256" key="5">
    <source>
        <dbReference type="ARBA" id="ARBA00022840"/>
    </source>
</evidence>
<feature type="transmembrane region" description="Helical" evidence="8">
    <location>
        <begin position="20"/>
        <end position="45"/>
    </location>
</feature>
<dbReference type="Gene3D" id="3.40.50.300">
    <property type="entry name" value="P-loop containing nucleotide triphosphate hydrolases"/>
    <property type="match status" value="1"/>
</dbReference>
<dbReference type="EC" id="3.6.3.-" evidence="11"/>
<proteinExistence type="predicted"/>
<dbReference type="SMART" id="SM00382">
    <property type="entry name" value="AAA"/>
    <property type="match status" value="1"/>
</dbReference>
<keyword evidence="2" id="KW-0813">Transport</keyword>
<evidence type="ECO:0000256" key="1">
    <source>
        <dbReference type="ARBA" id="ARBA00004651"/>
    </source>
</evidence>
<evidence type="ECO:0000256" key="4">
    <source>
        <dbReference type="ARBA" id="ARBA00022741"/>
    </source>
</evidence>
<dbReference type="InterPro" id="IPR036640">
    <property type="entry name" value="ABC1_TM_sf"/>
</dbReference>
<dbReference type="PANTHER" id="PTHR43394:SF1">
    <property type="entry name" value="ATP-BINDING CASSETTE SUB-FAMILY B MEMBER 10, MITOCHONDRIAL"/>
    <property type="match status" value="1"/>
</dbReference>
<dbReference type="PROSITE" id="PS50893">
    <property type="entry name" value="ABC_TRANSPORTER_2"/>
    <property type="match status" value="1"/>
</dbReference>
<evidence type="ECO:0000259" key="10">
    <source>
        <dbReference type="PROSITE" id="PS50929"/>
    </source>
</evidence>
<dbReference type="SUPFAM" id="SSF52540">
    <property type="entry name" value="P-loop containing nucleoside triphosphate hydrolases"/>
    <property type="match status" value="1"/>
</dbReference>
<feature type="transmembrane region" description="Helical" evidence="8">
    <location>
        <begin position="154"/>
        <end position="185"/>
    </location>
</feature>
<dbReference type="PROSITE" id="PS50929">
    <property type="entry name" value="ABC_TM1F"/>
    <property type="match status" value="1"/>
</dbReference>
<dbReference type="EMBL" id="MWAK01000006">
    <property type="protein sequence ID" value="OPZ93816.1"/>
    <property type="molecule type" value="Genomic_DNA"/>
</dbReference>
<dbReference type="GO" id="GO:0005524">
    <property type="term" value="F:ATP binding"/>
    <property type="evidence" value="ECO:0007669"/>
    <property type="project" value="UniProtKB-KW"/>
</dbReference>
<dbReference type="Gene3D" id="1.20.1560.10">
    <property type="entry name" value="ABC transporter type 1, transmembrane domain"/>
    <property type="match status" value="2"/>
</dbReference>
<dbReference type="Pfam" id="PF00005">
    <property type="entry name" value="ABC_tran"/>
    <property type="match status" value="1"/>
</dbReference>
<organism evidence="11">
    <name type="scientific">candidate division TA06 bacterium ADurb.Bin417</name>
    <dbReference type="NCBI Taxonomy" id="1852828"/>
    <lineage>
        <taxon>Bacteria</taxon>
        <taxon>Bacteria division TA06</taxon>
    </lineage>
</organism>
<dbReference type="Proteomes" id="UP000485484">
    <property type="component" value="Unassembled WGS sequence"/>
</dbReference>
<keyword evidence="7 8" id="KW-0472">Membrane</keyword>
<dbReference type="FunFam" id="3.40.50.300:FF:000287">
    <property type="entry name" value="Multidrug ABC transporter ATP-binding protein"/>
    <property type="match status" value="1"/>
</dbReference>
<feature type="transmembrane region" description="Helical" evidence="8">
    <location>
        <begin position="249"/>
        <end position="273"/>
    </location>
</feature>
<dbReference type="GO" id="GO:0015421">
    <property type="term" value="F:ABC-type oligopeptide transporter activity"/>
    <property type="evidence" value="ECO:0007669"/>
    <property type="project" value="TreeGrafter"/>
</dbReference>
<dbReference type="GO" id="GO:0016887">
    <property type="term" value="F:ATP hydrolysis activity"/>
    <property type="evidence" value="ECO:0007669"/>
    <property type="project" value="InterPro"/>
</dbReference>
<evidence type="ECO:0000259" key="9">
    <source>
        <dbReference type="PROSITE" id="PS50893"/>
    </source>
</evidence>
<keyword evidence="4" id="KW-0547">Nucleotide-binding</keyword>
<sequence>MKQSKQPSNFLRFLGYVRPYSGYIVLAAFGGCVKFLVPLAVPKILQHLIDGVFANPDLTAAGKSRLVFLYLGGLGAVFLFFWAPLTYVRHYYAGKAGNRSVFDLRVDLYYRVLRMSASFFNRHKSGEIVSRLINDIALAQNLVGTALTNVWMDAAAITVILVIIFNMHVKMSLVALTVFPIYLYFFRKLGREVRASSYEVQKETAVLSGSVSERISGSQVIHAFTKELSERKHFYRDSRSLYARTMQTVYFQSLNMAISGVLTQLAPLLVIAYGGRLVINQEITIGQLVAFMLYLNPLYIPLQRFSELNAIFANSMAALDRIFEILDEKPEVVDNPGAVILKSVEGRVEFDRVRFSYKPKEPVLSGVSFSVLPGQRVALVGPSGSGKSTLVSLLPRFYDVEAGSISIDGHDLRTIQVKSLRRHIGMVLQDPVLFSGSIRENILYGNPEAGWEEMVAASRAANAYDFVSELPEGFETDVGERGNFLSGGQKQRLTIARAFLKDPKILVLDEPTSALDAESEQLIKEALERLMVNRTTFIIAHRLSTVSNVDFILVLYRGRIVESGRHEELLRNRGLYHSLYNQQFGYLPPEAEESDNGKAGVAGMA</sequence>
<keyword evidence="3 8" id="KW-0812">Transmembrane</keyword>
<dbReference type="InterPro" id="IPR027417">
    <property type="entry name" value="P-loop_NTPase"/>
</dbReference>
<dbReference type="PANTHER" id="PTHR43394">
    <property type="entry name" value="ATP-DEPENDENT PERMEASE MDL1, MITOCHONDRIAL"/>
    <property type="match status" value="1"/>
</dbReference>
<dbReference type="InterPro" id="IPR003593">
    <property type="entry name" value="AAA+_ATPase"/>
</dbReference>
<feature type="transmembrane region" description="Helical" evidence="8">
    <location>
        <begin position="66"/>
        <end position="85"/>
    </location>
</feature>
<reference evidence="11" key="1">
    <citation type="submission" date="2017-02" db="EMBL/GenBank/DDBJ databases">
        <title>Delving into the versatile metabolic prowess of the omnipresent phylum Bacteroidetes.</title>
        <authorList>
            <person name="Nobu M.K."/>
            <person name="Mei R."/>
            <person name="Narihiro T."/>
            <person name="Kuroda K."/>
            <person name="Liu W.-T."/>
        </authorList>
    </citation>
    <scope>NUCLEOTIDE SEQUENCE</scope>
    <source>
        <strain evidence="11">ADurb.Bin417</strain>
    </source>
</reference>
<comment type="caution">
    <text evidence="11">The sequence shown here is derived from an EMBL/GenBank/DDBJ whole genome shotgun (WGS) entry which is preliminary data.</text>
</comment>
<dbReference type="CDD" id="cd07346">
    <property type="entry name" value="ABC_6TM_exporters"/>
    <property type="match status" value="1"/>
</dbReference>
<dbReference type="PROSITE" id="PS51257">
    <property type="entry name" value="PROKAR_LIPOPROTEIN"/>
    <property type="match status" value="1"/>
</dbReference>
<dbReference type="InterPro" id="IPR003439">
    <property type="entry name" value="ABC_transporter-like_ATP-bd"/>
</dbReference>
<evidence type="ECO:0000256" key="8">
    <source>
        <dbReference type="SAM" id="Phobius"/>
    </source>
</evidence>
<dbReference type="InterPro" id="IPR011527">
    <property type="entry name" value="ABC1_TM_dom"/>
</dbReference>
<gene>
    <name evidence="11" type="ORF">BWY73_00097</name>
</gene>
<comment type="subcellular location">
    <subcellularLocation>
        <location evidence="1">Cell membrane</location>
        <topology evidence="1">Multi-pass membrane protein</topology>
    </subcellularLocation>
</comment>
<evidence type="ECO:0000313" key="11">
    <source>
        <dbReference type="EMBL" id="OPZ93816.1"/>
    </source>
</evidence>
<dbReference type="GO" id="GO:0005886">
    <property type="term" value="C:plasma membrane"/>
    <property type="evidence" value="ECO:0007669"/>
    <property type="project" value="UniProtKB-SubCell"/>
</dbReference>
<feature type="domain" description="ABC transporter" evidence="9">
    <location>
        <begin position="348"/>
        <end position="582"/>
    </location>
</feature>
<evidence type="ECO:0000256" key="7">
    <source>
        <dbReference type="ARBA" id="ARBA00023136"/>
    </source>
</evidence>
<dbReference type="AlphaFoldDB" id="A0A1V5MKV1"/>
<feature type="domain" description="ABC transmembrane type-1" evidence="10">
    <location>
        <begin position="25"/>
        <end position="314"/>
    </location>
</feature>
<evidence type="ECO:0000256" key="6">
    <source>
        <dbReference type="ARBA" id="ARBA00022989"/>
    </source>
</evidence>
<accession>A0A1V5MKV1</accession>
<dbReference type="Pfam" id="PF00664">
    <property type="entry name" value="ABC_membrane"/>
    <property type="match status" value="1"/>
</dbReference>
<evidence type="ECO:0000256" key="2">
    <source>
        <dbReference type="ARBA" id="ARBA00022448"/>
    </source>
</evidence>
<evidence type="ECO:0000256" key="3">
    <source>
        <dbReference type="ARBA" id="ARBA00022692"/>
    </source>
</evidence>
<dbReference type="CDD" id="cd03249">
    <property type="entry name" value="ABC_MTABC3_MDL1_MDL2"/>
    <property type="match status" value="1"/>
</dbReference>
<protein>
    <submittedName>
        <fullName evidence="11">Putative multidrug export ATP-binding/permease protein</fullName>
        <ecNumber evidence="11">3.6.3.-</ecNumber>
    </submittedName>
</protein>
<keyword evidence="11" id="KW-0378">Hydrolase</keyword>
<dbReference type="SUPFAM" id="SSF90123">
    <property type="entry name" value="ABC transporter transmembrane region"/>
    <property type="match status" value="1"/>
</dbReference>
<dbReference type="PROSITE" id="PS00211">
    <property type="entry name" value="ABC_TRANSPORTER_1"/>
    <property type="match status" value="1"/>
</dbReference>
<keyword evidence="6 8" id="KW-1133">Transmembrane helix</keyword>
<name>A0A1V5MKV1_UNCT6</name>
<dbReference type="InterPro" id="IPR039421">
    <property type="entry name" value="Type_1_exporter"/>
</dbReference>